<evidence type="ECO:0000256" key="1">
    <source>
        <dbReference type="SAM" id="MobiDB-lite"/>
    </source>
</evidence>
<gene>
    <name evidence="2" type="ORF">C7476_105268</name>
</gene>
<dbReference type="EMBL" id="QPJM01000005">
    <property type="protein sequence ID" value="RCW83773.1"/>
    <property type="molecule type" value="Genomic_DNA"/>
</dbReference>
<feature type="compositionally biased region" description="Polar residues" evidence="1">
    <location>
        <begin position="19"/>
        <end position="29"/>
    </location>
</feature>
<protein>
    <submittedName>
        <fullName evidence="2">Uncharacterized protein</fullName>
    </submittedName>
</protein>
<evidence type="ECO:0000313" key="3">
    <source>
        <dbReference type="Proteomes" id="UP000253324"/>
    </source>
</evidence>
<name>A0A368YUB6_9HYPH</name>
<dbReference type="AlphaFoldDB" id="A0A368YUB6"/>
<proteinExistence type="predicted"/>
<accession>A0A368YUB6</accession>
<organism evidence="2 3">
    <name type="scientific">Phyllobacterium bourgognense</name>
    <dbReference type="NCBI Taxonomy" id="314236"/>
    <lineage>
        <taxon>Bacteria</taxon>
        <taxon>Pseudomonadati</taxon>
        <taxon>Pseudomonadota</taxon>
        <taxon>Alphaproteobacteria</taxon>
        <taxon>Hyphomicrobiales</taxon>
        <taxon>Phyllobacteriaceae</taxon>
        <taxon>Phyllobacterium</taxon>
    </lineage>
</organism>
<reference evidence="2 3" key="1">
    <citation type="submission" date="2018-07" db="EMBL/GenBank/DDBJ databases">
        <title>Genomic Encyclopedia of Type Strains, Phase III (KMG-III): the genomes of soil and plant-associated and newly described type strains.</title>
        <authorList>
            <person name="Whitman W."/>
        </authorList>
    </citation>
    <scope>NUCLEOTIDE SEQUENCE [LARGE SCALE GENOMIC DNA]</scope>
    <source>
        <strain evidence="2 3">31-25a</strain>
    </source>
</reference>
<dbReference type="Proteomes" id="UP000253324">
    <property type="component" value="Unassembled WGS sequence"/>
</dbReference>
<comment type="caution">
    <text evidence="2">The sequence shown here is derived from an EMBL/GenBank/DDBJ whole genome shotgun (WGS) entry which is preliminary data.</text>
</comment>
<feature type="region of interest" description="Disordered" evidence="1">
    <location>
        <begin position="19"/>
        <end position="40"/>
    </location>
</feature>
<evidence type="ECO:0000313" key="2">
    <source>
        <dbReference type="EMBL" id="RCW83773.1"/>
    </source>
</evidence>
<sequence>MTSSCKMCDDCSAPFNSNPWSLTENSSGRGENGNLRAPKRSVRCVREHRSAAKRHLQPSLAHFRSALSSRTGRIEDEEIGSGFPAALHPWDVWLRRNALDERSAAKRVQLCRLEQDQDQAGNRSLSCEERFFRQHRYRFAQSQWPEKRLLEVARTACNRNKIP</sequence>
<keyword evidence="3" id="KW-1185">Reference proteome</keyword>